<proteinExistence type="predicted"/>
<name>R0M455_ANAPL</name>
<dbReference type="AlphaFoldDB" id="R0M455"/>
<sequence>MLKVILRKKVQPTWDEEDIKLPLLNWQTQLFTVQLCINLLDPDVNLSHSPGKTGLFPMDDRMSAFDIQKDKLVVSSHMFRDTDIALAWSLLSLPVLTVLTPPESLGANSYKD</sequence>
<protein>
    <submittedName>
        <fullName evidence="1">Uncharacterized protein</fullName>
    </submittedName>
</protein>
<reference evidence="2" key="1">
    <citation type="journal article" date="2013" name="Nat. Genet.">
        <title>The duck genome and transcriptome provide insight into an avian influenza virus reservoir species.</title>
        <authorList>
            <person name="Huang Y."/>
            <person name="Li Y."/>
            <person name="Burt D.W."/>
            <person name="Chen H."/>
            <person name="Zhang Y."/>
            <person name="Qian W."/>
            <person name="Kim H."/>
            <person name="Gan S."/>
            <person name="Zhao Y."/>
            <person name="Li J."/>
            <person name="Yi K."/>
            <person name="Feng H."/>
            <person name="Zhu P."/>
            <person name="Li B."/>
            <person name="Liu Q."/>
            <person name="Fairley S."/>
            <person name="Magor K.E."/>
            <person name="Du Z."/>
            <person name="Hu X."/>
            <person name="Goodman L."/>
            <person name="Tafer H."/>
            <person name="Vignal A."/>
            <person name="Lee T."/>
            <person name="Kim K.W."/>
            <person name="Sheng Z."/>
            <person name="An Y."/>
            <person name="Searle S."/>
            <person name="Herrero J."/>
            <person name="Groenen M.A."/>
            <person name="Crooijmans R.P."/>
            <person name="Faraut T."/>
            <person name="Cai Q."/>
            <person name="Webster R.G."/>
            <person name="Aldridge J.R."/>
            <person name="Warren W.C."/>
            <person name="Bartschat S."/>
            <person name="Kehr S."/>
            <person name="Marz M."/>
            <person name="Stadler P.F."/>
            <person name="Smith J."/>
            <person name="Kraus R.H."/>
            <person name="Zhao Y."/>
            <person name="Ren L."/>
            <person name="Fei J."/>
            <person name="Morisson M."/>
            <person name="Kaiser P."/>
            <person name="Griffin D.K."/>
            <person name="Rao M."/>
            <person name="Pitel F."/>
            <person name="Wang J."/>
            <person name="Li N."/>
        </authorList>
    </citation>
    <scope>NUCLEOTIDE SEQUENCE [LARGE SCALE GENOMIC DNA]</scope>
</reference>
<gene>
    <name evidence="1" type="ORF">Anapl_08183</name>
</gene>
<evidence type="ECO:0000313" key="1">
    <source>
        <dbReference type="EMBL" id="EOB08875.1"/>
    </source>
</evidence>
<dbReference type="EMBL" id="KB742411">
    <property type="protein sequence ID" value="EOB08875.1"/>
    <property type="molecule type" value="Genomic_DNA"/>
</dbReference>
<organism evidence="1 2">
    <name type="scientific">Anas platyrhynchos</name>
    <name type="common">Mallard</name>
    <name type="synonym">Anas boschas</name>
    <dbReference type="NCBI Taxonomy" id="8839"/>
    <lineage>
        <taxon>Eukaryota</taxon>
        <taxon>Metazoa</taxon>
        <taxon>Chordata</taxon>
        <taxon>Craniata</taxon>
        <taxon>Vertebrata</taxon>
        <taxon>Euteleostomi</taxon>
        <taxon>Archelosauria</taxon>
        <taxon>Archosauria</taxon>
        <taxon>Dinosauria</taxon>
        <taxon>Saurischia</taxon>
        <taxon>Theropoda</taxon>
        <taxon>Coelurosauria</taxon>
        <taxon>Aves</taxon>
        <taxon>Neognathae</taxon>
        <taxon>Galloanserae</taxon>
        <taxon>Anseriformes</taxon>
        <taxon>Anatidae</taxon>
        <taxon>Anatinae</taxon>
        <taxon>Anas</taxon>
    </lineage>
</organism>
<dbReference type="Proteomes" id="UP000296049">
    <property type="component" value="Unassembled WGS sequence"/>
</dbReference>
<keyword evidence="2" id="KW-1185">Reference proteome</keyword>
<evidence type="ECO:0000313" key="2">
    <source>
        <dbReference type="Proteomes" id="UP000296049"/>
    </source>
</evidence>
<accession>R0M455</accession>